<proteinExistence type="predicted"/>
<comment type="caution">
    <text evidence="1">The sequence shown here is derived from an EMBL/GenBank/DDBJ whole genome shotgun (WGS) entry which is preliminary data.</text>
</comment>
<dbReference type="AlphaFoldDB" id="X1AVG6"/>
<feature type="non-terminal residue" evidence="1">
    <location>
        <position position="168"/>
    </location>
</feature>
<evidence type="ECO:0000313" key="1">
    <source>
        <dbReference type="EMBL" id="GAG86710.1"/>
    </source>
</evidence>
<reference evidence="1" key="1">
    <citation type="journal article" date="2014" name="Front. Microbiol.">
        <title>High frequency of phylogenetically diverse reductive dehalogenase-homologous genes in deep subseafloor sedimentary metagenomes.</title>
        <authorList>
            <person name="Kawai M."/>
            <person name="Futagami T."/>
            <person name="Toyoda A."/>
            <person name="Takaki Y."/>
            <person name="Nishi S."/>
            <person name="Hori S."/>
            <person name="Arai W."/>
            <person name="Tsubouchi T."/>
            <person name="Morono Y."/>
            <person name="Uchiyama I."/>
            <person name="Ito T."/>
            <person name="Fujiyama A."/>
            <person name="Inagaki F."/>
            <person name="Takami H."/>
        </authorList>
    </citation>
    <scope>NUCLEOTIDE SEQUENCE</scope>
    <source>
        <strain evidence="1">Expedition CK06-06</strain>
    </source>
</reference>
<protein>
    <recommendedName>
        <fullName evidence="2">Bacterial surface antigen (D15) domain-containing protein</fullName>
    </recommendedName>
</protein>
<accession>X1AVG6</accession>
<sequence>MITVWDGLIFLFPRQYYKSNLIYNYGTIEDIPYGFLLEFTGGYENNEFYNRYYTGVEFSHGNFYKNLGYFHTKIGFAGFLSEQQYRQGLFHLKSSYFTNLLPFNNFHVRQFINIDYNIGIRRFEDEYINISNENGIRGLSSDSLKGTHRLTMSLETVAFSPFYVYGFR</sequence>
<dbReference type="EMBL" id="BART01016829">
    <property type="protein sequence ID" value="GAG86710.1"/>
    <property type="molecule type" value="Genomic_DNA"/>
</dbReference>
<name>X1AVG6_9ZZZZ</name>
<organism evidence="1">
    <name type="scientific">marine sediment metagenome</name>
    <dbReference type="NCBI Taxonomy" id="412755"/>
    <lineage>
        <taxon>unclassified sequences</taxon>
        <taxon>metagenomes</taxon>
        <taxon>ecological metagenomes</taxon>
    </lineage>
</organism>
<evidence type="ECO:0008006" key="2">
    <source>
        <dbReference type="Google" id="ProtNLM"/>
    </source>
</evidence>
<gene>
    <name evidence="1" type="ORF">S01H4_32243</name>
</gene>